<dbReference type="EMBL" id="SJPS01000010">
    <property type="protein sequence ID" value="TWU21394.1"/>
    <property type="molecule type" value="Genomic_DNA"/>
</dbReference>
<proteinExistence type="predicted"/>
<keyword evidence="2" id="KW-1185">Reference proteome</keyword>
<dbReference type="AlphaFoldDB" id="A0A5C6CD43"/>
<evidence type="ECO:0000313" key="1">
    <source>
        <dbReference type="EMBL" id="TWU21394.1"/>
    </source>
</evidence>
<evidence type="ECO:0000313" key="2">
    <source>
        <dbReference type="Proteomes" id="UP000318437"/>
    </source>
</evidence>
<protein>
    <submittedName>
        <fullName evidence="1">Uncharacterized protein</fullName>
    </submittedName>
</protein>
<reference evidence="1 2" key="1">
    <citation type="submission" date="2019-02" db="EMBL/GenBank/DDBJ databases">
        <title>Deep-cultivation of Planctomycetes and their phenomic and genomic characterization uncovers novel biology.</title>
        <authorList>
            <person name="Wiegand S."/>
            <person name="Jogler M."/>
            <person name="Boedeker C."/>
            <person name="Pinto D."/>
            <person name="Vollmers J."/>
            <person name="Rivas-Marin E."/>
            <person name="Kohn T."/>
            <person name="Peeters S.H."/>
            <person name="Heuer A."/>
            <person name="Rast P."/>
            <person name="Oberbeckmann S."/>
            <person name="Bunk B."/>
            <person name="Jeske O."/>
            <person name="Meyerdierks A."/>
            <person name="Storesund J.E."/>
            <person name="Kallscheuer N."/>
            <person name="Luecker S."/>
            <person name="Lage O.M."/>
            <person name="Pohl T."/>
            <person name="Merkel B.J."/>
            <person name="Hornburger P."/>
            <person name="Mueller R.-W."/>
            <person name="Bruemmer F."/>
            <person name="Labrenz M."/>
            <person name="Spormann A.M."/>
            <person name="Op Den Camp H."/>
            <person name="Overmann J."/>
            <person name="Amann R."/>
            <person name="Jetten M.S.M."/>
            <person name="Mascher T."/>
            <person name="Medema M.H."/>
            <person name="Devos D.P."/>
            <person name="Kaster A.-K."/>
            <person name="Ovreas L."/>
            <person name="Rohde M."/>
            <person name="Galperin M.Y."/>
            <person name="Jogler C."/>
        </authorList>
    </citation>
    <scope>NUCLEOTIDE SEQUENCE [LARGE SCALE GENOMIC DNA]</scope>
    <source>
        <strain evidence="1 2">Pla144</strain>
    </source>
</reference>
<accession>A0A5C6CD43</accession>
<comment type="caution">
    <text evidence="1">The sequence shown here is derived from an EMBL/GenBank/DDBJ whole genome shotgun (WGS) entry which is preliminary data.</text>
</comment>
<organism evidence="1 2">
    <name type="scientific">Bythopirellula polymerisocia</name>
    <dbReference type="NCBI Taxonomy" id="2528003"/>
    <lineage>
        <taxon>Bacteria</taxon>
        <taxon>Pseudomonadati</taxon>
        <taxon>Planctomycetota</taxon>
        <taxon>Planctomycetia</taxon>
        <taxon>Pirellulales</taxon>
        <taxon>Lacipirellulaceae</taxon>
        <taxon>Bythopirellula</taxon>
    </lineage>
</organism>
<name>A0A5C6CD43_9BACT</name>
<sequence length="83" mass="9609">MVRGHIVRRNYVLPNFPGPVYARKWLVHLFRLLQAGFATLMTQVGTYKDVREQSIGMCYFFRQSPFGVPVRKGKEVSGPRPVR</sequence>
<dbReference type="Proteomes" id="UP000318437">
    <property type="component" value="Unassembled WGS sequence"/>
</dbReference>
<gene>
    <name evidence="1" type="ORF">Pla144_46150</name>
</gene>